<comment type="caution">
    <text evidence="1">The sequence shown here is derived from an EMBL/GenBank/DDBJ whole genome shotgun (WGS) entry which is preliminary data.</text>
</comment>
<dbReference type="AlphaFoldDB" id="A0A2B0LUV4"/>
<sequence>MKRIILMLCVYVLLIVSFTILTACTRNEQIENEPLNVQQQTETSAIEGYIMVKNKTVYFIRNKTFETIEELQSYIDQRLQMDIPADMILNFDDESAYKKLKSGYKIKVWSSHILESYPAKMIVNKFEIVEENDIKKR</sequence>
<dbReference type="PROSITE" id="PS51257">
    <property type="entry name" value="PROKAR_LIPOPROTEIN"/>
    <property type="match status" value="1"/>
</dbReference>
<dbReference type="Proteomes" id="UP000242656">
    <property type="component" value="Unassembled WGS sequence"/>
</dbReference>
<evidence type="ECO:0008006" key="3">
    <source>
        <dbReference type="Google" id="ProtNLM"/>
    </source>
</evidence>
<evidence type="ECO:0000313" key="2">
    <source>
        <dbReference type="Proteomes" id="UP000242656"/>
    </source>
</evidence>
<dbReference type="InterPro" id="IPR021598">
    <property type="entry name" value="DUF3221"/>
</dbReference>
<name>A0A2B0LUV4_BACCE</name>
<dbReference type="RefSeq" id="WP_098491718.1">
    <property type="nucleotide sequence ID" value="NZ_NUWN01000064.1"/>
</dbReference>
<gene>
    <name evidence="1" type="ORF">COI93_16570</name>
</gene>
<evidence type="ECO:0000313" key="1">
    <source>
        <dbReference type="EMBL" id="PFK35742.1"/>
    </source>
</evidence>
<dbReference type="InterPro" id="IPR012340">
    <property type="entry name" value="NA-bd_OB-fold"/>
</dbReference>
<protein>
    <recommendedName>
        <fullName evidence="3">DUF3221 domain-containing protein</fullName>
    </recommendedName>
</protein>
<accession>A0A2B0LUV4</accession>
<dbReference type="EMBL" id="NUWN01000064">
    <property type="protein sequence ID" value="PFK35742.1"/>
    <property type="molecule type" value="Genomic_DNA"/>
</dbReference>
<reference evidence="1 2" key="1">
    <citation type="submission" date="2017-09" db="EMBL/GenBank/DDBJ databases">
        <title>Large-scale bioinformatics analysis of Bacillus genomes uncovers conserved roles of natural products in bacterial physiology.</title>
        <authorList>
            <consortium name="Agbiome Team Llc"/>
            <person name="Bleich R.M."/>
            <person name="Grubbs K.J."/>
            <person name="Santa Maria K.C."/>
            <person name="Allen S.E."/>
            <person name="Farag S."/>
            <person name="Shank E.A."/>
            <person name="Bowers A."/>
        </authorList>
    </citation>
    <scope>NUCLEOTIDE SEQUENCE [LARGE SCALE GENOMIC DNA]</scope>
    <source>
        <strain evidence="1 2">AFS083043</strain>
    </source>
</reference>
<proteinExistence type="predicted"/>
<dbReference type="Pfam" id="PF11518">
    <property type="entry name" value="DUF3221"/>
    <property type="match status" value="1"/>
</dbReference>
<organism evidence="1 2">
    <name type="scientific">Bacillus cereus</name>
    <dbReference type="NCBI Taxonomy" id="1396"/>
    <lineage>
        <taxon>Bacteria</taxon>
        <taxon>Bacillati</taxon>
        <taxon>Bacillota</taxon>
        <taxon>Bacilli</taxon>
        <taxon>Bacillales</taxon>
        <taxon>Bacillaceae</taxon>
        <taxon>Bacillus</taxon>
        <taxon>Bacillus cereus group</taxon>
    </lineage>
</organism>
<dbReference type="Gene3D" id="2.40.50.140">
    <property type="entry name" value="Nucleic acid-binding proteins"/>
    <property type="match status" value="1"/>
</dbReference>